<accession>A0ACC2PZ04</accession>
<name>A0ACC2PZ04_9NEOP</name>
<evidence type="ECO:0000313" key="1">
    <source>
        <dbReference type="EMBL" id="KAJ8704287.1"/>
    </source>
</evidence>
<organism evidence="1 2">
    <name type="scientific">Mythimna loreyi</name>
    <dbReference type="NCBI Taxonomy" id="667449"/>
    <lineage>
        <taxon>Eukaryota</taxon>
        <taxon>Metazoa</taxon>
        <taxon>Ecdysozoa</taxon>
        <taxon>Arthropoda</taxon>
        <taxon>Hexapoda</taxon>
        <taxon>Insecta</taxon>
        <taxon>Pterygota</taxon>
        <taxon>Neoptera</taxon>
        <taxon>Endopterygota</taxon>
        <taxon>Lepidoptera</taxon>
        <taxon>Glossata</taxon>
        <taxon>Ditrysia</taxon>
        <taxon>Noctuoidea</taxon>
        <taxon>Noctuidae</taxon>
        <taxon>Noctuinae</taxon>
        <taxon>Hadenini</taxon>
        <taxon>Mythimna</taxon>
    </lineage>
</organism>
<gene>
    <name evidence="1" type="ORF">PYW08_013011</name>
</gene>
<comment type="caution">
    <text evidence="1">The sequence shown here is derived from an EMBL/GenBank/DDBJ whole genome shotgun (WGS) entry which is preliminary data.</text>
</comment>
<dbReference type="Proteomes" id="UP001231649">
    <property type="component" value="Chromosome 32"/>
</dbReference>
<dbReference type="EMBL" id="CM056808">
    <property type="protein sequence ID" value="KAJ8704287.1"/>
    <property type="molecule type" value="Genomic_DNA"/>
</dbReference>
<reference evidence="1" key="1">
    <citation type="submission" date="2023-03" db="EMBL/GenBank/DDBJ databases">
        <title>Chromosome-level genomes of two armyworms, Mythimna separata and Mythimna loreyi, provide insights into the biosynthesis and reception of sex pheromones.</title>
        <authorList>
            <person name="Zhao H."/>
        </authorList>
    </citation>
    <scope>NUCLEOTIDE SEQUENCE</scope>
    <source>
        <strain evidence="1">BeijingLab</strain>
    </source>
</reference>
<keyword evidence="2" id="KW-1185">Reference proteome</keyword>
<evidence type="ECO:0000313" key="2">
    <source>
        <dbReference type="Proteomes" id="UP001231649"/>
    </source>
</evidence>
<proteinExistence type="predicted"/>
<protein>
    <submittedName>
        <fullName evidence="1">Uncharacterized protein</fullName>
    </submittedName>
</protein>
<sequence length="156" mass="17321">MNSKKPPDPDPPDDLFDLSPGITVTLPYVTEVPPQDTTMDTENSNRKRVAGLPPATSNKPPKIAKSSPGRLTYTMRDNPPYIVHVPLKNEQTAGTVLQPIKFAEDCFPSKKAPSGKLPSPPWWDRECTDMIRARNEAEKTVNCNMNLENLLSSSEF</sequence>